<name>A0A4C1VI88_EUMVA</name>
<reference evidence="1 2" key="1">
    <citation type="journal article" date="2019" name="Commun. Biol.">
        <title>The bagworm genome reveals a unique fibroin gene that provides high tensile strength.</title>
        <authorList>
            <person name="Kono N."/>
            <person name="Nakamura H."/>
            <person name="Ohtoshi R."/>
            <person name="Tomita M."/>
            <person name="Numata K."/>
            <person name="Arakawa K."/>
        </authorList>
    </citation>
    <scope>NUCLEOTIDE SEQUENCE [LARGE SCALE GENOMIC DNA]</scope>
</reference>
<dbReference type="EMBL" id="BGZK01000346">
    <property type="protein sequence ID" value="GBP38299.1"/>
    <property type="molecule type" value="Genomic_DNA"/>
</dbReference>
<sequence>MVSTLVDKDEPGKSAAIYLNYSNIKRTHVDPDGAPTLHISNTLIPWQHNYKYLGITLDKYLHFRDHIQRVRRLAIFYMSRLSGMGEVPTSVVPLVSPSQEIRVDHP</sequence>
<keyword evidence="2" id="KW-1185">Reference proteome</keyword>
<proteinExistence type="predicted"/>
<evidence type="ECO:0000313" key="2">
    <source>
        <dbReference type="Proteomes" id="UP000299102"/>
    </source>
</evidence>
<protein>
    <submittedName>
        <fullName evidence="1">Uncharacterized protein</fullName>
    </submittedName>
</protein>
<comment type="caution">
    <text evidence="1">The sequence shown here is derived from an EMBL/GenBank/DDBJ whole genome shotgun (WGS) entry which is preliminary data.</text>
</comment>
<dbReference type="OrthoDB" id="4927418at2759"/>
<dbReference type="Proteomes" id="UP000299102">
    <property type="component" value="Unassembled WGS sequence"/>
</dbReference>
<gene>
    <name evidence="1" type="ORF">EVAR_29243_1</name>
</gene>
<evidence type="ECO:0000313" key="1">
    <source>
        <dbReference type="EMBL" id="GBP38299.1"/>
    </source>
</evidence>
<dbReference type="AlphaFoldDB" id="A0A4C1VI88"/>
<accession>A0A4C1VI88</accession>
<organism evidence="1 2">
    <name type="scientific">Eumeta variegata</name>
    <name type="common">Bagworm moth</name>
    <name type="synonym">Eumeta japonica</name>
    <dbReference type="NCBI Taxonomy" id="151549"/>
    <lineage>
        <taxon>Eukaryota</taxon>
        <taxon>Metazoa</taxon>
        <taxon>Ecdysozoa</taxon>
        <taxon>Arthropoda</taxon>
        <taxon>Hexapoda</taxon>
        <taxon>Insecta</taxon>
        <taxon>Pterygota</taxon>
        <taxon>Neoptera</taxon>
        <taxon>Endopterygota</taxon>
        <taxon>Lepidoptera</taxon>
        <taxon>Glossata</taxon>
        <taxon>Ditrysia</taxon>
        <taxon>Tineoidea</taxon>
        <taxon>Psychidae</taxon>
        <taxon>Oiketicinae</taxon>
        <taxon>Eumeta</taxon>
    </lineage>
</organism>